<evidence type="ECO:0000313" key="2">
    <source>
        <dbReference type="Proteomes" id="UP001228581"/>
    </source>
</evidence>
<dbReference type="Proteomes" id="UP001228581">
    <property type="component" value="Unassembled WGS sequence"/>
</dbReference>
<dbReference type="EMBL" id="JASJOT010000062">
    <property type="protein sequence ID" value="MDJ1498854.1"/>
    <property type="molecule type" value="Genomic_DNA"/>
</dbReference>
<comment type="caution">
    <text evidence="1">The sequence shown here is derived from an EMBL/GenBank/DDBJ whole genome shotgun (WGS) entry which is preliminary data.</text>
</comment>
<keyword evidence="2" id="KW-1185">Reference proteome</keyword>
<organism evidence="1 2">
    <name type="scientific">Xanthocytophaga flava</name>
    <dbReference type="NCBI Taxonomy" id="3048013"/>
    <lineage>
        <taxon>Bacteria</taxon>
        <taxon>Pseudomonadati</taxon>
        <taxon>Bacteroidota</taxon>
        <taxon>Cytophagia</taxon>
        <taxon>Cytophagales</taxon>
        <taxon>Rhodocytophagaceae</taxon>
        <taxon>Xanthocytophaga</taxon>
    </lineage>
</organism>
<evidence type="ECO:0008006" key="3">
    <source>
        <dbReference type="Google" id="ProtNLM"/>
    </source>
</evidence>
<sequence length="139" mass="16044">MLDNFTIYTPNIPVAISLLFILCSCHSKEEKVIIKYTYFNMTTPISTECDTFESTEVYKTKEITNQAFIDSLYEEIKNLELITDPDYASYTPDTRAKILFPRISQNPICVGVPVVRIDNNLFDNTDNLRTLIDRQMAIE</sequence>
<gene>
    <name evidence="1" type="ORF">QNI19_38355</name>
</gene>
<proteinExistence type="predicted"/>
<dbReference type="RefSeq" id="WP_314037515.1">
    <property type="nucleotide sequence ID" value="NZ_JASJOR010000066.1"/>
</dbReference>
<protein>
    <recommendedName>
        <fullName evidence="3">Glutaredoxin</fullName>
    </recommendedName>
</protein>
<accession>A0ABT7CYJ8</accession>
<reference evidence="1 2" key="1">
    <citation type="submission" date="2023-05" db="EMBL/GenBank/DDBJ databases">
        <authorList>
            <person name="Zhang X."/>
        </authorList>
    </citation>
    <scope>NUCLEOTIDE SEQUENCE [LARGE SCALE GENOMIC DNA]</scope>
    <source>
        <strain evidence="1 2">DM2B3-1</strain>
    </source>
</reference>
<evidence type="ECO:0000313" key="1">
    <source>
        <dbReference type="EMBL" id="MDJ1498854.1"/>
    </source>
</evidence>
<name>A0ABT7CYJ8_9BACT</name>